<comment type="similarity">
    <text evidence="7">Belongs to the alpha-IPM synthase/homocitrate synthase family.</text>
</comment>
<dbReference type="NCBIfam" id="NF002086">
    <property type="entry name" value="PRK00915.1-3"/>
    <property type="match status" value="1"/>
</dbReference>
<dbReference type="InterPro" id="IPR054691">
    <property type="entry name" value="LeuA/HCS_post-cat"/>
</dbReference>
<evidence type="ECO:0000256" key="2">
    <source>
        <dbReference type="ARBA" id="ARBA00012973"/>
    </source>
</evidence>
<dbReference type="AlphaFoldDB" id="A0A1R0H860"/>
<dbReference type="FunFam" id="1.10.238.260:FF:000001">
    <property type="entry name" value="2-isopropylmalate synthase"/>
    <property type="match status" value="1"/>
</dbReference>
<comment type="pathway">
    <text evidence="1">Amino-acid biosynthesis; L-leucine biosynthesis; L-leucine from 3-methyl-2-oxobutanoate: step 1/4.</text>
</comment>
<organism evidence="9 10">
    <name type="scientific">Smittium mucronatum</name>
    <dbReference type="NCBI Taxonomy" id="133383"/>
    <lineage>
        <taxon>Eukaryota</taxon>
        <taxon>Fungi</taxon>
        <taxon>Fungi incertae sedis</taxon>
        <taxon>Zoopagomycota</taxon>
        <taxon>Kickxellomycotina</taxon>
        <taxon>Harpellomycetes</taxon>
        <taxon>Harpellales</taxon>
        <taxon>Legeriomycetaceae</taxon>
        <taxon>Smittium</taxon>
    </lineage>
</organism>
<comment type="caution">
    <text evidence="9">The sequence shown here is derived from an EMBL/GenBank/DDBJ whole genome shotgun (WGS) entry which is preliminary data.</text>
</comment>
<dbReference type="InterPro" id="IPR013785">
    <property type="entry name" value="Aldolase_TIM"/>
</dbReference>
<dbReference type="Gene3D" id="1.10.238.260">
    <property type="match status" value="1"/>
</dbReference>
<dbReference type="Pfam" id="PF00682">
    <property type="entry name" value="HMGL-like"/>
    <property type="match status" value="1"/>
</dbReference>
<dbReference type="CDD" id="cd07940">
    <property type="entry name" value="DRE_TIM_IPMS"/>
    <property type="match status" value="1"/>
</dbReference>
<keyword evidence="5 7" id="KW-0808">Transferase</keyword>
<dbReference type="EC" id="2.3.3.13" evidence="2"/>
<evidence type="ECO:0000256" key="7">
    <source>
        <dbReference type="RuleBase" id="RU003523"/>
    </source>
</evidence>
<dbReference type="SUPFAM" id="SSF51569">
    <property type="entry name" value="Aldolase"/>
    <property type="match status" value="1"/>
</dbReference>
<dbReference type="GO" id="GO:0009098">
    <property type="term" value="P:L-leucine biosynthetic process"/>
    <property type="evidence" value="ECO:0007669"/>
    <property type="project" value="UniProtKB-KW"/>
</dbReference>
<dbReference type="PROSITE" id="PS50991">
    <property type="entry name" value="PYR_CT"/>
    <property type="match status" value="1"/>
</dbReference>
<dbReference type="PROSITE" id="PS00815">
    <property type="entry name" value="AIPM_HOMOCIT_SYNTH_1"/>
    <property type="match status" value="1"/>
</dbReference>
<dbReference type="GO" id="GO:0010177">
    <property type="term" value="F:methylthioalkylmalate synthase activity"/>
    <property type="evidence" value="ECO:0007669"/>
    <property type="project" value="UniProtKB-ARBA"/>
</dbReference>
<name>A0A1R0H860_9FUNG</name>
<evidence type="ECO:0000256" key="5">
    <source>
        <dbReference type="ARBA" id="ARBA00022679"/>
    </source>
</evidence>
<dbReference type="InterPro" id="IPR000891">
    <property type="entry name" value="PYR_CT"/>
</dbReference>
<proteinExistence type="inferred from homology"/>
<keyword evidence="6" id="KW-0100">Branched-chain amino acid biosynthesis</keyword>
<dbReference type="PANTHER" id="PTHR10277:SF9">
    <property type="entry name" value="2-ISOPROPYLMALATE SYNTHASE 1, CHLOROPLASTIC-RELATED"/>
    <property type="match status" value="1"/>
</dbReference>
<evidence type="ECO:0000256" key="1">
    <source>
        <dbReference type="ARBA" id="ARBA00004689"/>
    </source>
</evidence>
<dbReference type="InterPro" id="IPR002034">
    <property type="entry name" value="AIPM/Hcit_synth_CS"/>
</dbReference>
<evidence type="ECO:0000256" key="6">
    <source>
        <dbReference type="ARBA" id="ARBA00023304"/>
    </source>
</evidence>
<protein>
    <recommendedName>
        <fullName evidence="2">2-isopropylmalate synthase</fullName>
        <ecNumber evidence="2">2.3.3.13</ecNumber>
    </recommendedName>
</protein>
<keyword evidence="4" id="KW-0028">Amino-acid biosynthesis</keyword>
<sequence>MQKEKLIILDTSLRDGEQSPGVTLNVEEKVAIAKQLSRLGVDVIEAGFPIASPGDFLAVEKIAQEVGSLMEGREAIGKPAVICGFARALKKDIQAVYDAVKIAKHHRIHVSIATSDIHLEHKLKISREKCLEKAVEAVSFSKSLCEDVEFGAEDASRSDPIFLIKILGAVIDAGATTINIPDTVGYKTPAEFGNLIKYVVDNTVGAKDVIWSVHCHDDLGLATANTLAGISNGARQVEVTINGIGERAGNAALEEIVMNISTRASSHPVFHDINTRLLSSISKMVSDMTGMLVQPNKAIVGKNAFLHESGIHQDGILKNRETYEIINPEDVGVLASKFHLGKHSGRHAIQFRLEELGYSPSSFSSEQKDKLLAKFKKIADCKRSGVTNSDLHEIVCSILSLSLENTPTPYELPQTPL</sequence>
<accession>A0A1R0H860</accession>
<dbReference type="Gene3D" id="3.20.20.70">
    <property type="entry name" value="Aldolase class I"/>
    <property type="match status" value="1"/>
</dbReference>
<dbReference type="PANTHER" id="PTHR10277">
    <property type="entry name" value="HOMOCITRATE SYNTHASE-RELATED"/>
    <property type="match status" value="1"/>
</dbReference>
<keyword evidence="3" id="KW-0432">Leucine biosynthesis</keyword>
<dbReference type="STRING" id="133383.A0A1R0H860"/>
<dbReference type="PROSITE" id="PS00816">
    <property type="entry name" value="AIPM_HOMOCIT_SYNTH_2"/>
    <property type="match status" value="1"/>
</dbReference>
<dbReference type="GO" id="GO:0003852">
    <property type="term" value="F:2-isopropylmalate synthase activity"/>
    <property type="evidence" value="ECO:0007669"/>
    <property type="project" value="UniProtKB-EC"/>
</dbReference>
<dbReference type="Proteomes" id="UP000187455">
    <property type="component" value="Unassembled WGS sequence"/>
</dbReference>
<gene>
    <name evidence="9" type="ORF">AYI68_g497</name>
</gene>
<dbReference type="Pfam" id="PF22617">
    <property type="entry name" value="HCS_D2"/>
    <property type="match status" value="1"/>
</dbReference>
<evidence type="ECO:0000256" key="4">
    <source>
        <dbReference type="ARBA" id="ARBA00022605"/>
    </source>
</evidence>
<reference evidence="9 10" key="1">
    <citation type="journal article" date="2016" name="Mol. Biol. Evol.">
        <title>Genome-Wide Survey of Gut Fungi (Harpellales) Reveals the First Horizontally Transferred Ubiquitin Gene from a Mosquito Host.</title>
        <authorList>
            <person name="Wang Y."/>
            <person name="White M.M."/>
            <person name="Kvist S."/>
            <person name="Moncalvo J.M."/>
        </authorList>
    </citation>
    <scope>NUCLEOTIDE SEQUENCE [LARGE SCALE GENOMIC DNA]</scope>
    <source>
        <strain evidence="9 10">ALG-7-W6</strain>
    </source>
</reference>
<evidence type="ECO:0000313" key="10">
    <source>
        <dbReference type="Proteomes" id="UP000187455"/>
    </source>
</evidence>
<feature type="domain" description="Pyruvate carboxyltransferase" evidence="8">
    <location>
        <begin position="6"/>
        <end position="279"/>
    </location>
</feature>
<dbReference type="FunFam" id="3.20.20.70:FF:000010">
    <property type="entry name" value="2-isopropylmalate synthase"/>
    <property type="match status" value="1"/>
</dbReference>
<evidence type="ECO:0000259" key="8">
    <source>
        <dbReference type="PROSITE" id="PS50991"/>
    </source>
</evidence>
<evidence type="ECO:0000256" key="3">
    <source>
        <dbReference type="ARBA" id="ARBA00022430"/>
    </source>
</evidence>
<evidence type="ECO:0000313" key="9">
    <source>
        <dbReference type="EMBL" id="OLY85313.1"/>
    </source>
</evidence>
<dbReference type="EMBL" id="LSSL01000158">
    <property type="protein sequence ID" value="OLY85313.1"/>
    <property type="molecule type" value="Genomic_DNA"/>
</dbReference>
<dbReference type="OrthoDB" id="2015253at2759"/>
<dbReference type="InterPro" id="IPR050073">
    <property type="entry name" value="2-IPM_HCS-like"/>
</dbReference>
<keyword evidence="10" id="KW-1185">Reference proteome</keyword>